<evidence type="ECO:0000313" key="3">
    <source>
        <dbReference type="Proteomes" id="UP000078550"/>
    </source>
</evidence>
<evidence type="ECO:0000313" key="4">
    <source>
        <dbReference type="Proteomes" id="UP000078555"/>
    </source>
</evidence>
<dbReference type="EMBL" id="FLRD01000062">
    <property type="protein sequence ID" value="SBT33907.1"/>
    <property type="molecule type" value="Genomic_DNA"/>
</dbReference>
<reference evidence="3 4" key="2">
    <citation type="submission" date="2016-05" db="EMBL/GenBank/DDBJ databases">
        <authorList>
            <person name="Naeem Raeece"/>
        </authorList>
    </citation>
    <scope>NUCLEOTIDE SEQUENCE [LARGE SCALE GENOMIC DNA]</scope>
</reference>
<gene>
    <name evidence="2" type="ORF">POVWA1_019500</name>
    <name evidence="1" type="ORF">POVWA2_015010</name>
</gene>
<name>A0A1A8YQY1_PLAOA</name>
<sequence length="76" mass="8920">MSMVHSVGAYSVHARILRNKSERFRDRGKTSWYALHPPIFSGKRPTYKLLKVYLFHKNRAKKEAKKTRENGGKWSS</sequence>
<dbReference type="EMBL" id="FLRE01000062">
    <property type="protein sequence ID" value="SBT33481.1"/>
    <property type="molecule type" value="Genomic_DNA"/>
</dbReference>
<evidence type="ECO:0000313" key="1">
    <source>
        <dbReference type="EMBL" id="SBT33481.1"/>
    </source>
</evidence>
<proteinExistence type="predicted"/>
<keyword evidence="4" id="KW-1185">Reference proteome</keyword>
<organism evidence="2 4">
    <name type="scientific">Plasmodium ovale wallikeri</name>
    <dbReference type="NCBI Taxonomy" id="864142"/>
    <lineage>
        <taxon>Eukaryota</taxon>
        <taxon>Sar</taxon>
        <taxon>Alveolata</taxon>
        <taxon>Apicomplexa</taxon>
        <taxon>Aconoidasida</taxon>
        <taxon>Haemosporida</taxon>
        <taxon>Plasmodiidae</taxon>
        <taxon>Plasmodium</taxon>
        <taxon>Plasmodium (Plasmodium)</taxon>
    </lineage>
</organism>
<dbReference type="AlphaFoldDB" id="A0A1A8YQY1"/>
<evidence type="ECO:0000313" key="2">
    <source>
        <dbReference type="EMBL" id="SBT33907.1"/>
    </source>
</evidence>
<protein>
    <submittedName>
        <fullName evidence="2">Uncharacterized protein</fullName>
    </submittedName>
</protein>
<dbReference type="Proteomes" id="UP000078555">
    <property type="component" value="Unassembled WGS sequence"/>
</dbReference>
<reference evidence="2" key="1">
    <citation type="submission" date="2016-05" db="EMBL/GenBank/DDBJ databases">
        <authorList>
            <person name="Lavstsen T."/>
            <person name="Jespersen J.S."/>
        </authorList>
    </citation>
    <scope>NUCLEOTIDE SEQUENCE [LARGE SCALE GENOMIC DNA]</scope>
</reference>
<dbReference type="Proteomes" id="UP000078550">
    <property type="component" value="Unassembled WGS sequence"/>
</dbReference>
<accession>A0A1A8YQY1</accession>